<dbReference type="GO" id="GO:0051073">
    <property type="term" value="F:adenosylcobinamide-GDP ribazoletransferase activity"/>
    <property type="evidence" value="ECO:0007669"/>
    <property type="project" value="UniProtKB-EC"/>
</dbReference>
<keyword evidence="11 19" id="KW-0460">Magnesium</keyword>
<evidence type="ECO:0000256" key="19">
    <source>
        <dbReference type="HAMAP-Rule" id="MF_00719"/>
    </source>
</evidence>
<dbReference type="EMBL" id="JAOWLA010000003">
    <property type="protein sequence ID" value="MCV2864006.1"/>
    <property type="molecule type" value="Genomic_DNA"/>
</dbReference>
<dbReference type="PANTHER" id="PTHR34148:SF1">
    <property type="entry name" value="ADENOSYLCOBINAMIDE-GDP RIBAZOLETRANSFERASE"/>
    <property type="match status" value="1"/>
</dbReference>
<organism evidence="20 21">
    <name type="scientific">Albidovulum sediminicola</name>
    <dbReference type="NCBI Taxonomy" id="2984331"/>
    <lineage>
        <taxon>Bacteria</taxon>
        <taxon>Pseudomonadati</taxon>
        <taxon>Pseudomonadota</taxon>
        <taxon>Alphaproteobacteria</taxon>
        <taxon>Rhodobacterales</taxon>
        <taxon>Paracoccaceae</taxon>
        <taxon>Albidovulum</taxon>
    </lineage>
</organism>
<comment type="pathway">
    <text evidence="3 19">Cofactor biosynthesis; adenosylcobalamin biosynthesis; adenosylcobalamin from cob(II)yrinate a,c-diamide: step 7/7.</text>
</comment>
<keyword evidence="12 19" id="KW-1133">Transmembrane helix</keyword>
<evidence type="ECO:0000256" key="9">
    <source>
        <dbReference type="ARBA" id="ARBA00022679"/>
    </source>
</evidence>
<sequence length="253" mass="24869">MSRPAGIALRLDELRLALMLLTRLPVGRIEGAAPSMAASAWAWPLAGVAVGAIAALVLALMQGLGLPPVPAALLALAVGAVATGAMHEDGLADLADGFGGGATRDRKLEIMRDSRIGSYGVVALALSLGFRASAIAALAPDGAGWALIGLAAISRAMLPAALVLMPAARGDGLGKAARGEETPALHALAIGLLCLLPLGVGAAIITLGAVALASGALGLLAKRQIGGQTGDVLGAMQQVGEIAGWAALLALAA</sequence>
<evidence type="ECO:0000256" key="3">
    <source>
        <dbReference type="ARBA" id="ARBA00004663"/>
    </source>
</evidence>
<keyword evidence="9 19" id="KW-0808">Transferase</keyword>
<evidence type="ECO:0000313" key="20">
    <source>
        <dbReference type="EMBL" id="MCV2864006.1"/>
    </source>
</evidence>
<dbReference type="Pfam" id="PF02654">
    <property type="entry name" value="CobS"/>
    <property type="match status" value="1"/>
</dbReference>
<feature type="transmembrane region" description="Helical" evidence="19">
    <location>
        <begin position="41"/>
        <end position="61"/>
    </location>
</feature>
<keyword evidence="8 19" id="KW-0169">Cobalamin biosynthesis</keyword>
<protein>
    <recommendedName>
        <fullName evidence="6 19">Adenosylcobinamide-GDP ribazoletransferase</fullName>
        <ecNumber evidence="5 19">2.7.8.26</ecNumber>
    </recommendedName>
    <alternativeName>
        <fullName evidence="16 19">Cobalamin synthase</fullName>
    </alternativeName>
    <alternativeName>
        <fullName evidence="15 19">Cobalamin-5'-phosphate synthase</fullName>
    </alternativeName>
</protein>
<evidence type="ECO:0000256" key="8">
    <source>
        <dbReference type="ARBA" id="ARBA00022573"/>
    </source>
</evidence>
<evidence type="ECO:0000256" key="16">
    <source>
        <dbReference type="ARBA" id="ARBA00032853"/>
    </source>
</evidence>
<comment type="function">
    <text evidence="14 19">Joins adenosylcobinamide-GDP and alpha-ribazole to generate adenosylcobalamin (Ado-cobalamin). Also synthesizes adenosylcobalamin 5'-phosphate from adenosylcobinamide-GDP and alpha-ribazole 5'-phosphate.</text>
</comment>
<keyword evidence="10 19" id="KW-0812">Transmembrane</keyword>
<dbReference type="Proteomes" id="UP001652503">
    <property type="component" value="Unassembled WGS sequence"/>
</dbReference>
<dbReference type="NCBIfam" id="TIGR00317">
    <property type="entry name" value="cobS"/>
    <property type="match status" value="1"/>
</dbReference>
<gene>
    <name evidence="19 20" type="primary">cobS</name>
    <name evidence="20" type="ORF">OE647_04535</name>
</gene>
<feature type="transmembrane region" description="Helical" evidence="19">
    <location>
        <begin position="185"/>
        <end position="213"/>
    </location>
</feature>
<comment type="catalytic activity">
    <reaction evidence="18 19">
        <text>alpha-ribazole 5'-phosphate + adenosylcob(III)inamide-GDP = adenosylcob(III)alamin 5'-phosphate + GMP + H(+)</text>
        <dbReference type="Rhea" id="RHEA:23560"/>
        <dbReference type="ChEBI" id="CHEBI:15378"/>
        <dbReference type="ChEBI" id="CHEBI:57918"/>
        <dbReference type="ChEBI" id="CHEBI:58115"/>
        <dbReference type="ChEBI" id="CHEBI:60487"/>
        <dbReference type="ChEBI" id="CHEBI:60493"/>
        <dbReference type="EC" id="2.7.8.26"/>
    </reaction>
</comment>
<evidence type="ECO:0000256" key="11">
    <source>
        <dbReference type="ARBA" id="ARBA00022842"/>
    </source>
</evidence>
<accession>A0ABT2YYT3</accession>
<evidence type="ECO:0000256" key="4">
    <source>
        <dbReference type="ARBA" id="ARBA00010561"/>
    </source>
</evidence>
<comment type="caution">
    <text evidence="20">The sequence shown here is derived from an EMBL/GenBank/DDBJ whole genome shotgun (WGS) entry which is preliminary data.</text>
</comment>
<evidence type="ECO:0000256" key="1">
    <source>
        <dbReference type="ARBA" id="ARBA00001946"/>
    </source>
</evidence>
<dbReference type="RefSeq" id="WP_263720474.1">
    <property type="nucleotide sequence ID" value="NZ_JAOWLA010000003.1"/>
</dbReference>
<comment type="subcellular location">
    <subcellularLocation>
        <location evidence="2 19">Cell membrane</location>
        <topology evidence="2 19">Multi-pass membrane protein</topology>
    </subcellularLocation>
</comment>
<evidence type="ECO:0000256" key="5">
    <source>
        <dbReference type="ARBA" id="ARBA00013200"/>
    </source>
</evidence>
<reference evidence="20 21" key="1">
    <citation type="submission" date="2022-10" db="EMBL/GenBank/DDBJ databases">
        <title>Defluviimonas sp. nov., isolated from ocean surface water.</title>
        <authorList>
            <person name="He W."/>
            <person name="Wang L."/>
            <person name="Zhang D.-F."/>
        </authorList>
    </citation>
    <scope>NUCLEOTIDE SEQUENCE [LARGE SCALE GENOMIC DNA]</scope>
    <source>
        <strain evidence="20 21">WL0075</strain>
    </source>
</reference>
<evidence type="ECO:0000256" key="12">
    <source>
        <dbReference type="ARBA" id="ARBA00022989"/>
    </source>
</evidence>
<dbReference type="InterPro" id="IPR003805">
    <property type="entry name" value="CobS"/>
</dbReference>
<evidence type="ECO:0000256" key="10">
    <source>
        <dbReference type="ARBA" id="ARBA00022692"/>
    </source>
</evidence>
<name>A0ABT2YYT3_9RHOB</name>
<comment type="catalytic activity">
    <reaction evidence="17 19">
        <text>alpha-ribazole + adenosylcob(III)inamide-GDP = adenosylcob(III)alamin + GMP + H(+)</text>
        <dbReference type="Rhea" id="RHEA:16049"/>
        <dbReference type="ChEBI" id="CHEBI:10329"/>
        <dbReference type="ChEBI" id="CHEBI:15378"/>
        <dbReference type="ChEBI" id="CHEBI:18408"/>
        <dbReference type="ChEBI" id="CHEBI:58115"/>
        <dbReference type="ChEBI" id="CHEBI:60487"/>
        <dbReference type="EC" id="2.7.8.26"/>
    </reaction>
</comment>
<evidence type="ECO:0000256" key="14">
    <source>
        <dbReference type="ARBA" id="ARBA00025228"/>
    </source>
</evidence>
<evidence type="ECO:0000256" key="15">
    <source>
        <dbReference type="ARBA" id="ARBA00032605"/>
    </source>
</evidence>
<evidence type="ECO:0000313" key="21">
    <source>
        <dbReference type="Proteomes" id="UP001652503"/>
    </source>
</evidence>
<keyword evidence="13 19" id="KW-0472">Membrane</keyword>
<evidence type="ECO:0000256" key="6">
    <source>
        <dbReference type="ARBA" id="ARBA00015850"/>
    </source>
</evidence>
<evidence type="ECO:0000256" key="18">
    <source>
        <dbReference type="ARBA" id="ARBA00049504"/>
    </source>
</evidence>
<keyword evidence="21" id="KW-1185">Reference proteome</keyword>
<feature type="transmembrane region" description="Helical" evidence="19">
    <location>
        <begin position="116"/>
        <end position="139"/>
    </location>
</feature>
<evidence type="ECO:0000256" key="13">
    <source>
        <dbReference type="ARBA" id="ARBA00023136"/>
    </source>
</evidence>
<keyword evidence="7 19" id="KW-1003">Cell membrane</keyword>
<comment type="cofactor">
    <cofactor evidence="1 19">
        <name>Mg(2+)</name>
        <dbReference type="ChEBI" id="CHEBI:18420"/>
    </cofactor>
</comment>
<dbReference type="PANTHER" id="PTHR34148">
    <property type="entry name" value="ADENOSYLCOBINAMIDE-GDP RIBAZOLETRANSFERASE"/>
    <property type="match status" value="1"/>
</dbReference>
<proteinExistence type="inferred from homology"/>
<evidence type="ECO:0000256" key="17">
    <source>
        <dbReference type="ARBA" id="ARBA00048623"/>
    </source>
</evidence>
<evidence type="ECO:0000256" key="2">
    <source>
        <dbReference type="ARBA" id="ARBA00004651"/>
    </source>
</evidence>
<feature type="transmembrane region" description="Helical" evidence="19">
    <location>
        <begin position="145"/>
        <end position="164"/>
    </location>
</feature>
<dbReference type="HAMAP" id="MF_00719">
    <property type="entry name" value="CobS"/>
    <property type="match status" value="1"/>
</dbReference>
<dbReference type="EC" id="2.7.8.26" evidence="5 19"/>
<evidence type="ECO:0000256" key="7">
    <source>
        <dbReference type="ARBA" id="ARBA00022475"/>
    </source>
</evidence>
<comment type="similarity">
    <text evidence="4 19">Belongs to the CobS family.</text>
</comment>